<reference evidence="1 2" key="2">
    <citation type="journal article" date="2009" name="PLoS ONE">
        <title>An integrated genetic and cytogenetic map of the cucumber genome.</title>
        <authorList>
            <person name="Ren Y."/>
            <person name="Zhang Z."/>
            <person name="Liu J."/>
            <person name="Staub J.E."/>
            <person name="Han Y."/>
            <person name="Cheng Z."/>
            <person name="Li X."/>
            <person name="Lu J."/>
            <person name="Miao H."/>
            <person name="Kang H."/>
            <person name="Xie B."/>
            <person name="Gu X."/>
            <person name="Wang X."/>
            <person name="Du Y."/>
            <person name="Jin W."/>
            <person name="Huang S."/>
        </authorList>
    </citation>
    <scope>NUCLEOTIDE SEQUENCE [LARGE SCALE GENOMIC DNA]</scope>
    <source>
        <strain evidence="2">cv. 9930</strain>
    </source>
</reference>
<reference evidence="1 2" key="4">
    <citation type="journal article" date="2011" name="BMC Genomics">
        <title>RNA-Seq improves annotation of protein-coding genes in the cucumber genome.</title>
        <authorList>
            <person name="Li Z."/>
            <person name="Zhang Z."/>
            <person name="Yan P."/>
            <person name="Huang S."/>
            <person name="Fei Z."/>
            <person name="Lin K."/>
        </authorList>
    </citation>
    <scope>NUCLEOTIDE SEQUENCE [LARGE SCALE GENOMIC DNA]</scope>
    <source>
        <strain evidence="2">cv. 9930</strain>
    </source>
</reference>
<dbReference type="EMBL" id="CM002928">
    <property type="protein sequence ID" value="KGN44678.1"/>
    <property type="molecule type" value="Genomic_DNA"/>
</dbReference>
<keyword evidence="2" id="KW-1185">Reference proteome</keyword>
<dbReference type="OMA" id="GWCRPRR"/>
<proteinExistence type="predicted"/>
<evidence type="ECO:0000313" key="2">
    <source>
        <dbReference type="Proteomes" id="UP000029981"/>
    </source>
</evidence>
<name>A0A0A0K5B5_CUCSA</name>
<evidence type="ECO:0000313" key="1">
    <source>
        <dbReference type="EMBL" id="KGN44678.1"/>
    </source>
</evidence>
<protein>
    <submittedName>
        <fullName evidence="1">Uncharacterized protein</fullName>
    </submittedName>
</protein>
<reference evidence="1 2" key="3">
    <citation type="journal article" date="2010" name="BMC Genomics">
        <title>Transcriptome sequencing and comparative analysis of cucumber flowers with different sex types.</title>
        <authorList>
            <person name="Guo S."/>
            <person name="Zheng Y."/>
            <person name="Joung J.G."/>
            <person name="Liu S."/>
            <person name="Zhang Z."/>
            <person name="Crasta O.R."/>
            <person name="Sobral B.W."/>
            <person name="Xu Y."/>
            <person name="Huang S."/>
            <person name="Fei Z."/>
        </authorList>
    </citation>
    <scope>NUCLEOTIDE SEQUENCE [LARGE SCALE GENOMIC DNA]</scope>
    <source>
        <strain evidence="2">cv. 9930</strain>
    </source>
</reference>
<gene>
    <name evidence="1" type="ORF">Csa_7G370760</name>
</gene>
<dbReference type="Proteomes" id="UP000029981">
    <property type="component" value="Chromosome 7"/>
</dbReference>
<dbReference type="Gramene" id="KGN44678">
    <property type="protein sequence ID" value="KGN44678"/>
    <property type="gene ID" value="Csa_7G370760"/>
</dbReference>
<accession>A0A0A0K5B5</accession>
<organism evidence="1 2">
    <name type="scientific">Cucumis sativus</name>
    <name type="common">Cucumber</name>
    <dbReference type="NCBI Taxonomy" id="3659"/>
    <lineage>
        <taxon>Eukaryota</taxon>
        <taxon>Viridiplantae</taxon>
        <taxon>Streptophyta</taxon>
        <taxon>Embryophyta</taxon>
        <taxon>Tracheophyta</taxon>
        <taxon>Spermatophyta</taxon>
        <taxon>Magnoliopsida</taxon>
        <taxon>eudicotyledons</taxon>
        <taxon>Gunneridae</taxon>
        <taxon>Pentapetalae</taxon>
        <taxon>rosids</taxon>
        <taxon>fabids</taxon>
        <taxon>Cucurbitales</taxon>
        <taxon>Cucurbitaceae</taxon>
        <taxon>Benincaseae</taxon>
        <taxon>Cucumis</taxon>
    </lineage>
</organism>
<dbReference type="AlphaFoldDB" id="A0A0A0K5B5"/>
<reference evidence="1 2" key="1">
    <citation type="journal article" date="2009" name="Nat. Genet.">
        <title>The genome of the cucumber, Cucumis sativus L.</title>
        <authorList>
            <person name="Huang S."/>
            <person name="Li R."/>
            <person name="Zhang Z."/>
            <person name="Li L."/>
            <person name="Gu X."/>
            <person name="Fan W."/>
            <person name="Lucas W.J."/>
            <person name="Wang X."/>
            <person name="Xie B."/>
            <person name="Ni P."/>
            <person name="Ren Y."/>
            <person name="Zhu H."/>
            <person name="Li J."/>
            <person name="Lin K."/>
            <person name="Jin W."/>
            <person name="Fei Z."/>
            <person name="Li G."/>
            <person name="Staub J."/>
            <person name="Kilian A."/>
            <person name="van der Vossen E.A."/>
            <person name="Wu Y."/>
            <person name="Guo J."/>
            <person name="He J."/>
            <person name="Jia Z."/>
            <person name="Ren Y."/>
            <person name="Tian G."/>
            <person name="Lu Y."/>
            <person name="Ruan J."/>
            <person name="Qian W."/>
            <person name="Wang M."/>
            <person name="Huang Q."/>
            <person name="Li B."/>
            <person name="Xuan Z."/>
            <person name="Cao J."/>
            <person name="Asan"/>
            <person name="Wu Z."/>
            <person name="Zhang J."/>
            <person name="Cai Q."/>
            <person name="Bai Y."/>
            <person name="Zhao B."/>
            <person name="Han Y."/>
            <person name="Li Y."/>
            <person name="Li X."/>
            <person name="Wang S."/>
            <person name="Shi Q."/>
            <person name="Liu S."/>
            <person name="Cho W.K."/>
            <person name="Kim J.Y."/>
            <person name="Xu Y."/>
            <person name="Heller-Uszynska K."/>
            <person name="Miao H."/>
            <person name="Cheng Z."/>
            <person name="Zhang S."/>
            <person name="Wu J."/>
            <person name="Yang Y."/>
            <person name="Kang H."/>
            <person name="Li M."/>
            <person name="Liang H."/>
            <person name="Ren X."/>
            <person name="Shi Z."/>
            <person name="Wen M."/>
            <person name="Jian M."/>
            <person name="Yang H."/>
            <person name="Zhang G."/>
            <person name="Yang Z."/>
            <person name="Chen R."/>
            <person name="Liu S."/>
            <person name="Li J."/>
            <person name="Ma L."/>
            <person name="Liu H."/>
            <person name="Zhou Y."/>
            <person name="Zhao J."/>
            <person name="Fang X."/>
            <person name="Li G."/>
            <person name="Fang L."/>
            <person name="Li Y."/>
            <person name="Liu D."/>
            <person name="Zheng H."/>
            <person name="Zhang Y."/>
            <person name="Qin N."/>
            <person name="Li Z."/>
            <person name="Yang G."/>
            <person name="Yang S."/>
            <person name="Bolund L."/>
            <person name="Kristiansen K."/>
            <person name="Zheng H."/>
            <person name="Li S."/>
            <person name="Zhang X."/>
            <person name="Yang H."/>
            <person name="Wang J."/>
            <person name="Sun R."/>
            <person name="Zhang B."/>
            <person name="Jiang S."/>
            <person name="Wang J."/>
            <person name="Du Y."/>
            <person name="Li S."/>
        </authorList>
    </citation>
    <scope>NUCLEOTIDE SEQUENCE [LARGE SCALE GENOMIC DNA]</scope>
    <source>
        <strain evidence="2">cv. 9930</strain>
    </source>
</reference>
<sequence length="91" mass="10538">MLKREALAISMCSNSGGLVGWCRPRRRSRRRRSSTIRLGNRRRGFCLGSRVVVGPFRMLKRLIMELAPNEKLIEAYYSLLPFLRPTLFPLS</sequence>